<dbReference type="AlphaFoldDB" id="A0A1V6U376"/>
<gene>
    <name evidence="1" type="ORF">PENFLA_c001G08144</name>
</gene>
<proteinExistence type="predicted"/>
<dbReference type="OrthoDB" id="4358334at2759"/>
<dbReference type="EMBL" id="MLQL01000001">
    <property type="protein sequence ID" value="OQE32549.1"/>
    <property type="molecule type" value="Genomic_DNA"/>
</dbReference>
<evidence type="ECO:0000313" key="2">
    <source>
        <dbReference type="Proteomes" id="UP000191342"/>
    </source>
</evidence>
<reference evidence="2" key="1">
    <citation type="journal article" date="2017" name="Nat. Microbiol.">
        <title>Global analysis of biosynthetic gene clusters reveals vast potential of secondary metabolite production in Penicillium species.</title>
        <authorList>
            <person name="Nielsen J.C."/>
            <person name="Grijseels S."/>
            <person name="Prigent S."/>
            <person name="Ji B."/>
            <person name="Dainat J."/>
            <person name="Nielsen K.F."/>
            <person name="Frisvad J.C."/>
            <person name="Workman M."/>
            <person name="Nielsen J."/>
        </authorList>
    </citation>
    <scope>NUCLEOTIDE SEQUENCE [LARGE SCALE GENOMIC DNA]</scope>
    <source>
        <strain evidence="2">IBT 14082</strain>
    </source>
</reference>
<organism evidence="1 2">
    <name type="scientific">Penicillium flavigenum</name>
    <dbReference type="NCBI Taxonomy" id="254877"/>
    <lineage>
        <taxon>Eukaryota</taxon>
        <taxon>Fungi</taxon>
        <taxon>Dikarya</taxon>
        <taxon>Ascomycota</taxon>
        <taxon>Pezizomycotina</taxon>
        <taxon>Eurotiomycetes</taxon>
        <taxon>Eurotiomycetidae</taxon>
        <taxon>Eurotiales</taxon>
        <taxon>Aspergillaceae</taxon>
        <taxon>Penicillium</taxon>
    </lineage>
</organism>
<protein>
    <submittedName>
        <fullName evidence="1">Uncharacterized protein</fullName>
    </submittedName>
</protein>
<sequence>MINTEAFVFFYAGSPISWSSRKEDIIARSSTSAEYIAFDAAVREAMWLHKIMCRGSRPGDRLQVWASQYATDAEYPPDEDPQACWQAPPPPFLQDEDDQPCYSVTEDVTPTATCLHCSTAFHSCSTAFQSNNKLHAHLKDCASKHTAAAIDDSTVAYYADSPLTNSTDALPPDLPVIKSDRMRTTQSGMAYKTWRYASTVVGLTTQHRLLVACLDTGCVMTIIDADLAKSLALPLQKCTPVQRRARGGNRI</sequence>
<accession>A0A1V6U376</accession>
<dbReference type="STRING" id="254877.A0A1V6U376"/>
<evidence type="ECO:0000313" key="1">
    <source>
        <dbReference type="EMBL" id="OQE32549.1"/>
    </source>
</evidence>
<name>A0A1V6U376_9EURO</name>
<dbReference type="CDD" id="cd09272">
    <property type="entry name" value="RNase_HI_RT_Ty1"/>
    <property type="match status" value="1"/>
</dbReference>
<comment type="caution">
    <text evidence="1">The sequence shown here is derived from an EMBL/GenBank/DDBJ whole genome shotgun (WGS) entry which is preliminary data.</text>
</comment>
<keyword evidence="2" id="KW-1185">Reference proteome</keyword>
<dbReference type="Proteomes" id="UP000191342">
    <property type="component" value="Unassembled WGS sequence"/>
</dbReference>